<dbReference type="GO" id="GO:0005886">
    <property type="term" value="C:plasma membrane"/>
    <property type="evidence" value="ECO:0007669"/>
    <property type="project" value="UniProtKB-SubCell"/>
</dbReference>
<comment type="caution">
    <text evidence="11">The sequence shown here is derived from an EMBL/GenBank/DDBJ whole genome shotgun (WGS) entry which is preliminary data.</text>
</comment>
<dbReference type="RefSeq" id="WP_094908608.1">
    <property type="nucleotide sequence ID" value="NZ_BJUN01000010.1"/>
</dbReference>
<dbReference type="GO" id="GO:0015740">
    <property type="term" value="P:C4-dicarboxylate transport"/>
    <property type="evidence" value="ECO:0007669"/>
    <property type="project" value="TreeGrafter"/>
</dbReference>
<evidence type="ECO:0000256" key="5">
    <source>
        <dbReference type="ARBA" id="ARBA00022692"/>
    </source>
</evidence>
<proteinExistence type="inferred from homology"/>
<evidence type="ECO:0000256" key="4">
    <source>
        <dbReference type="ARBA" id="ARBA00022519"/>
    </source>
</evidence>
<keyword evidence="12" id="KW-1185">Reference proteome</keyword>
<accession>A0A510Y7B3</accession>
<feature type="transmembrane region" description="Helical" evidence="9">
    <location>
        <begin position="45"/>
        <end position="63"/>
    </location>
</feature>
<dbReference type="InterPro" id="IPR007387">
    <property type="entry name" value="TRAP_DctQ"/>
</dbReference>
<gene>
    <name evidence="11" type="ORF">MHA01_19680</name>
</gene>
<dbReference type="GO" id="GO:0022857">
    <property type="term" value="F:transmembrane transporter activity"/>
    <property type="evidence" value="ECO:0007669"/>
    <property type="project" value="TreeGrafter"/>
</dbReference>
<feature type="domain" description="Tripartite ATP-independent periplasmic transporters DctQ component" evidence="10">
    <location>
        <begin position="22"/>
        <end position="149"/>
    </location>
</feature>
<keyword evidence="3" id="KW-1003">Cell membrane</keyword>
<organism evidence="11 12">
    <name type="scientific">Marinococcus halophilus</name>
    <dbReference type="NCBI Taxonomy" id="1371"/>
    <lineage>
        <taxon>Bacteria</taxon>
        <taxon>Bacillati</taxon>
        <taxon>Bacillota</taxon>
        <taxon>Bacilli</taxon>
        <taxon>Bacillales</taxon>
        <taxon>Bacillaceae</taxon>
        <taxon>Marinococcus</taxon>
    </lineage>
</organism>
<sequence length="159" mass="18016">MRWINTLDRAIQGIVLLLFSALLLVVVFQIVIRFLPVTVLWTEEITRYLFVYTIAFAAPLALYRKEFIKVDFIYSFLSAKQRAVYETIVHTLIGIVAAYLVVEGINFYLLGTFFSSPASGIPMQYVYAAVPVLGLLLLCYSVLFVISQWTSTNIEAGEK</sequence>
<name>A0A510Y7B3_MARHA</name>
<evidence type="ECO:0000313" key="11">
    <source>
        <dbReference type="EMBL" id="GEK59063.1"/>
    </source>
</evidence>
<dbReference type="AlphaFoldDB" id="A0A510Y7B3"/>
<keyword evidence="4" id="KW-0997">Cell inner membrane</keyword>
<dbReference type="PANTHER" id="PTHR35011">
    <property type="entry name" value="2,3-DIKETO-L-GULONATE TRAP TRANSPORTER SMALL PERMEASE PROTEIN YIAM"/>
    <property type="match status" value="1"/>
</dbReference>
<evidence type="ECO:0000259" key="10">
    <source>
        <dbReference type="Pfam" id="PF04290"/>
    </source>
</evidence>
<protein>
    <recommendedName>
        <fullName evidence="10">Tripartite ATP-independent periplasmic transporters DctQ component domain-containing protein</fullName>
    </recommendedName>
</protein>
<dbReference type="Pfam" id="PF04290">
    <property type="entry name" value="DctQ"/>
    <property type="match status" value="1"/>
</dbReference>
<evidence type="ECO:0000256" key="3">
    <source>
        <dbReference type="ARBA" id="ARBA00022475"/>
    </source>
</evidence>
<keyword evidence="5 9" id="KW-0812">Transmembrane</keyword>
<dbReference type="InterPro" id="IPR055348">
    <property type="entry name" value="DctQ"/>
</dbReference>
<dbReference type="STRING" id="1371.GCA_900166605_01636"/>
<feature type="transmembrane region" description="Helical" evidence="9">
    <location>
        <begin position="83"/>
        <end position="105"/>
    </location>
</feature>
<keyword evidence="2" id="KW-0813">Transport</keyword>
<evidence type="ECO:0000256" key="9">
    <source>
        <dbReference type="SAM" id="Phobius"/>
    </source>
</evidence>
<evidence type="ECO:0000256" key="8">
    <source>
        <dbReference type="ARBA" id="ARBA00038436"/>
    </source>
</evidence>
<dbReference type="OrthoDB" id="2086825at2"/>
<evidence type="ECO:0000256" key="2">
    <source>
        <dbReference type="ARBA" id="ARBA00022448"/>
    </source>
</evidence>
<dbReference type="EMBL" id="BJUN01000010">
    <property type="protein sequence ID" value="GEK59063.1"/>
    <property type="molecule type" value="Genomic_DNA"/>
</dbReference>
<reference evidence="11 12" key="1">
    <citation type="submission" date="2019-07" db="EMBL/GenBank/DDBJ databases">
        <title>Whole genome shotgun sequence of Marinococcus halophilus NBRC 102359.</title>
        <authorList>
            <person name="Hosoyama A."/>
            <person name="Uohara A."/>
            <person name="Ohji S."/>
            <person name="Ichikawa N."/>
        </authorList>
    </citation>
    <scope>NUCLEOTIDE SEQUENCE [LARGE SCALE GENOMIC DNA]</scope>
    <source>
        <strain evidence="11 12">NBRC 102359</strain>
    </source>
</reference>
<evidence type="ECO:0000256" key="6">
    <source>
        <dbReference type="ARBA" id="ARBA00022989"/>
    </source>
</evidence>
<keyword evidence="7 9" id="KW-0472">Membrane</keyword>
<dbReference type="PANTHER" id="PTHR35011:SF5">
    <property type="entry name" value="SIALIC ACID TRAP TRANSPORTER SMALL PERMEASE PROTEIN SIAQ"/>
    <property type="match status" value="1"/>
</dbReference>
<evidence type="ECO:0000256" key="1">
    <source>
        <dbReference type="ARBA" id="ARBA00004429"/>
    </source>
</evidence>
<keyword evidence="6 9" id="KW-1133">Transmembrane helix</keyword>
<feature type="transmembrane region" description="Helical" evidence="9">
    <location>
        <begin position="12"/>
        <end position="33"/>
    </location>
</feature>
<feature type="transmembrane region" description="Helical" evidence="9">
    <location>
        <begin position="125"/>
        <end position="146"/>
    </location>
</feature>
<dbReference type="Proteomes" id="UP000321051">
    <property type="component" value="Unassembled WGS sequence"/>
</dbReference>
<comment type="similarity">
    <text evidence="8">Belongs to the TRAP transporter small permease family.</text>
</comment>
<comment type="subcellular location">
    <subcellularLocation>
        <location evidence="1">Cell inner membrane</location>
        <topology evidence="1">Multi-pass membrane protein</topology>
    </subcellularLocation>
</comment>
<evidence type="ECO:0000313" key="12">
    <source>
        <dbReference type="Proteomes" id="UP000321051"/>
    </source>
</evidence>
<evidence type="ECO:0000256" key="7">
    <source>
        <dbReference type="ARBA" id="ARBA00023136"/>
    </source>
</evidence>